<evidence type="ECO:0000313" key="1">
    <source>
        <dbReference type="EMBL" id="MBC1172872.1"/>
    </source>
</evidence>
<dbReference type="VEuPathDB" id="VectorBase:LLONM1_004178"/>
<sequence length="219" mass="25574">MEIEFYCDSYGNSLESSLEDLRVEDFNGYLTLSYEQLTCMNADYARYLGPRTLSLDLTGNDLTDLSFLGYFTKLHTLVLDGNGSIYYRTLPQLGSLSTFWANNCNITNYPEFISVLADRFPNLKFLCVLNNPGVPSYISRSRFYSIILYRNFVINRFPCIQHVDDCWVTEKKSFFQMAICYLYRRHKSSKYRLNSMRALSHRTLLKKKGPVKIVIPRLF</sequence>
<reference evidence="2" key="3">
    <citation type="submission" date="2020-05" db="UniProtKB">
        <authorList>
            <consortium name="EnsemblMetazoa"/>
        </authorList>
    </citation>
    <scope>IDENTIFICATION</scope>
    <source>
        <strain evidence="2">Jacobina</strain>
    </source>
</reference>
<dbReference type="PANTHER" id="PTHR46282">
    <property type="entry name" value="LEUCINE-RICH MELANOCYTE DIFFERENTIATION-ASSOCIATED PROTEIN"/>
    <property type="match status" value="1"/>
</dbReference>
<reference evidence="1" key="2">
    <citation type="journal article" date="2020" name="BMC">
        <title>Leishmania infection induces a limited differential gene expression in the sand fly midgut.</title>
        <authorList>
            <person name="Coutinho-Abreu I.V."/>
            <person name="Serafim T.D."/>
            <person name="Meneses C."/>
            <person name="Kamhawi S."/>
            <person name="Oliveira F."/>
            <person name="Valenzuela J.G."/>
        </authorList>
    </citation>
    <scope>NUCLEOTIDE SEQUENCE</scope>
    <source>
        <strain evidence="1">Jacobina</strain>
        <tissue evidence="1">Midgut</tissue>
    </source>
</reference>
<proteinExistence type="predicted"/>
<keyword evidence="3" id="KW-1185">Reference proteome</keyword>
<dbReference type="EMBL" id="GITU01004169">
    <property type="protein sequence ID" value="MBC1172872.1"/>
    <property type="molecule type" value="Transcribed_RNA"/>
</dbReference>
<dbReference type="EnsemblMetazoa" id="LLOJ002649-RA">
    <property type="protein sequence ID" value="LLOJ002649-PA"/>
    <property type="gene ID" value="LLOJ002649"/>
</dbReference>
<dbReference type="InterPro" id="IPR032675">
    <property type="entry name" value="LRR_dom_sf"/>
</dbReference>
<protein>
    <submittedName>
        <fullName evidence="1 2">Uncharacterized protein</fullName>
    </submittedName>
</protein>
<evidence type="ECO:0000313" key="3">
    <source>
        <dbReference type="Proteomes" id="UP000092461"/>
    </source>
</evidence>
<dbReference type="AlphaFoldDB" id="A0A1B0CE79"/>
<dbReference type="Proteomes" id="UP000092461">
    <property type="component" value="Unassembled WGS sequence"/>
</dbReference>
<dbReference type="Gene3D" id="3.80.10.10">
    <property type="entry name" value="Ribonuclease Inhibitor"/>
    <property type="match status" value="1"/>
</dbReference>
<organism evidence="2 3">
    <name type="scientific">Lutzomyia longipalpis</name>
    <name type="common">Sand fly</name>
    <dbReference type="NCBI Taxonomy" id="7200"/>
    <lineage>
        <taxon>Eukaryota</taxon>
        <taxon>Metazoa</taxon>
        <taxon>Ecdysozoa</taxon>
        <taxon>Arthropoda</taxon>
        <taxon>Hexapoda</taxon>
        <taxon>Insecta</taxon>
        <taxon>Pterygota</taxon>
        <taxon>Neoptera</taxon>
        <taxon>Endopterygota</taxon>
        <taxon>Diptera</taxon>
        <taxon>Nematocera</taxon>
        <taxon>Psychodoidea</taxon>
        <taxon>Psychodidae</taxon>
        <taxon>Lutzomyia</taxon>
        <taxon>Lutzomyia</taxon>
    </lineage>
</organism>
<dbReference type="VEuPathDB" id="VectorBase:LLOJ002649"/>
<evidence type="ECO:0000313" key="2">
    <source>
        <dbReference type="EnsemblMetazoa" id="LLOJ002649-PA"/>
    </source>
</evidence>
<dbReference type="InterPro" id="IPR043313">
    <property type="entry name" value="LRMDA"/>
</dbReference>
<reference evidence="3" key="1">
    <citation type="submission" date="2012-05" db="EMBL/GenBank/DDBJ databases">
        <title>Whole Genome Assembly of Lutzomyia longipalpis.</title>
        <authorList>
            <person name="Richards S."/>
            <person name="Qu C."/>
            <person name="Dillon R."/>
            <person name="Worley K."/>
            <person name="Scherer S."/>
            <person name="Batterton M."/>
            <person name="Taylor A."/>
            <person name="Hawes A."/>
            <person name="Hernandez B."/>
            <person name="Kovar C."/>
            <person name="Mandapat C."/>
            <person name="Pham C."/>
            <person name="Qu C."/>
            <person name="Jing C."/>
            <person name="Bess C."/>
            <person name="Bandaranaike D."/>
            <person name="Ngo D."/>
            <person name="Ongeri F."/>
            <person name="Arias F."/>
            <person name="Lara F."/>
            <person name="Weissenberger G."/>
            <person name="Kamau G."/>
            <person name="Han H."/>
            <person name="Shen H."/>
            <person name="Dinh H."/>
            <person name="Khalil I."/>
            <person name="Jones J."/>
            <person name="Shafer J."/>
            <person name="Jayaseelan J."/>
            <person name="Quiroz J."/>
            <person name="Blankenburg K."/>
            <person name="Nguyen L."/>
            <person name="Jackson L."/>
            <person name="Francisco L."/>
            <person name="Tang L.-Y."/>
            <person name="Pu L.-L."/>
            <person name="Perales L."/>
            <person name="Lorensuhewa L."/>
            <person name="Munidasa M."/>
            <person name="Coyle M."/>
            <person name="Taylor M."/>
            <person name="Puazo M."/>
            <person name="Firestine M."/>
            <person name="Scheel M."/>
            <person name="Javaid M."/>
            <person name="Wang M."/>
            <person name="Li M."/>
            <person name="Tabassum N."/>
            <person name="Saada N."/>
            <person name="Osuji N."/>
            <person name="Aqrawi P."/>
            <person name="Fu Q."/>
            <person name="Thornton R."/>
            <person name="Raj R."/>
            <person name="Goodspeed R."/>
            <person name="Mata R."/>
            <person name="Najjar R."/>
            <person name="Gubbala S."/>
            <person name="Lee S."/>
            <person name="Denson S."/>
            <person name="Patil S."/>
            <person name="Macmil S."/>
            <person name="Qi S."/>
            <person name="Matskevitch T."/>
            <person name="Palculict T."/>
            <person name="Mathew T."/>
            <person name="Vee V."/>
            <person name="Velamala V."/>
            <person name="Korchina V."/>
            <person name="Cai W."/>
            <person name="Liu W."/>
            <person name="Dai W."/>
            <person name="Zou X."/>
            <person name="Zhu Y."/>
            <person name="Zhang Y."/>
            <person name="Wu Y.-Q."/>
            <person name="Xin Y."/>
            <person name="Nazarath L."/>
            <person name="Kovar C."/>
            <person name="Han Y."/>
            <person name="Muzny D."/>
            <person name="Gibbs R."/>
        </authorList>
    </citation>
    <scope>NUCLEOTIDE SEQUENCE [LARGE SCALE GENOMIC DNA]</scope>
    <source>
        <strain evidence="3">Jacobina</strain>
    </source>
</reference>
<dbReference type="SUPFAM" id="SSF52058">
    <property type="entry name" value="L domain-like"/>
    <property type="match status" value="1"/>
</dbReference>
<name>A0A1B0CE79_LUTLO</name>
<accession>A0A1B0CE79</accession>
<dbReference type="PANTHER" id="PTHR46282:SF1">
    <property type="entry name" value="LEUCINE-RICH REPEAT-CONTAINING PROTEIN 72-LIKE"/>
    <property type="match status" value="1"/>
</dbReference>
<dbReference type="EMBL" id="AJWK01008657">
    <property type="status" value="NOT_ANNOTATED_CDS"/>
    <property type="molecule type" value="Genomic_DNA"/>
</dbReference>